<organism evidence="2 3">
    <name type="scientific">Glycomyces mayteni</name>
    <dbReference type="NCBI Taxonomy" id="543887"/>
    <lineage>
        <taxon>Bacteria</taxon>
        <taxon>Bacillati</taxon>
        <taxon>Actinomycetota</taxon>
        <taxon>Actinomycetes</taxon>
        <taxon>Glycomycetales</taxon>
        <taxon>Glycomycetaceae</taxon>
        <taxon>Glycomyces</taxon>
    </lineage>
</organism>
<feature type="compositionally biased region" description="Basic and acidic residues" evidence="1">
    <location>
        <begin position="110"/>
        <end position="120"/>
    </location>
</feature>
<keyword evidence="3" id="KW-1185">Reference proteome</keyword>
<accession>A0ABW2DDT2</accession>
<gene>
    <name evidence="2" type="ORF">ACFQS3_19525</name>
</gene>
<evidence type="ECO:0008006" key="4">
    <source>
        <dbReference type="Google" id="ProtNLM"/>
    </source>
</evidence>
<dbReference type="EMBL" id="JBHSYS010000004">
    <property type="protein sequence ID" value="MFC6959389.1"/>
    <property type="molecule type" value="Genomic_DNA"/>
</dbReference>
<proteinExistence type="predicted"/>
<dbReference type="Proteomes" id="UP001596470">
    <property type="component" value="Unassembled WGS sequence"/>
</dbReference>
<protein>
    <recommendedName>
        <fullName evidence="4">Excreted virulence factor EspC, type VII ESX diderm</fullName>
    </recommendedName>
</protein>
<name>A0ABW2DDT2_9ACTN</name>
<feature type="region of interest" description="Disordered" evidence="1">
    <location>
        <begin position="110"/>
        <end position="149"/>
    </location>
</feature>
<reference evidence="3" key="1">
    <citation type="journal article" date="2019" name="Int. J. Syst. Evol. Microbiol.">
        <title>The Global Catalogue of Microorganisms (GCM) 10K type strain sequencing project: providing services to taxonomists for standard genome sequencing and annotation.</title>
        <authorList>
            <consortium name="The Broad Institute Genomics Platform"/>
            <consortium name="The Broad Institute Genome Sequencing Center for Infectious Disease"/>
            <person name="Wu L."/>
            <person name="Ma J."/>
        </authorList>
    </citation>
    <scope>NUCLEOTIDE SEQUENCE [LARGE SCALE GENOMIC DNA]</scope>
    <source>
        <strain evidence="3">KACC 12634</strain>
    </source>
</reference>
<feature type="compositionally biased region" description="Basic and acidic residues" evidence="1">
    <location>
        <begin position="138"/>
        <end position="149"/>
    </location>
</feature>
<sequence>MPDSPGSGGQFAADLYELYEVAQNDLRPLAEQYSALSSKVDETGACNLDPMPTGGTLAGGQRSLRSGSALVALRDDVQYAFARSSENIEAAAVTLIDVTDSYADTDDATRADFDSFRAEDFPTGQTQPPPRPPVYPEASDRNEPTPRDD</sequence>
<comment type="caution">
    <text evidence="2">The sequence shown here is derived from an EMBL/GenBank/DDBJ whole genome shotgun (WGS) entry which is preliminary data.</text>
</comment>
<dbReference type="RefSeq" id="WP_382345247.1">
    <property type="nucleotide sequence ID" value="NZ_JBHMBP010000001.1"/>
</dbReference>
<evidence type="ECO:0000313" key="3">
    <source>
        <dbReference type="Proteomes" id="UP001596470"/>
    </source>
</evidence>
<evidence type="ECO:0000313" key="2">
    <source>
        <dbReference type="EMBL" id="MFC6959389.1"/>
    </source>
</evidence>
<evidence type="ECO:0000256" key="1">
    <source>
        <dbReference type="SAM" id="MobiDB-lite"/>
    </source>
</evidence>